<accession>A0A075CXT0</accession>
<dbReference type="KEGG" id="vg:20098489"/>
<dbReference type="RefSeq" id="YP_009052053.1">
    <property type="nucleotide sequence ID" value="NC_024696.1"/>
</dbReference>
<gene>
    <name evidence="2" type="primary">EE31</name>
</gene>
<dbReference type="OrthoDB" id="32481at10239"/>
<proteinExistence type="predicted"/>
<sequence>MRTILLNLISERKLRRSEDLSVSGLTLAVSLFFVLLLAYLLITKGQRGRKYILLQQLLSFLLVFAFLIFSDDIHVCSNWDLADEYRSAMVYTYCIYSLLCTGLHLYGIYTVFNHNTYDTYVSGFLTIIHASMMTVLTVSQSRAGTILQCNLEVDLIYLIKWCVFTVLAAIITSVHNITSPVLINARPRRVATAVTLLAIFSFLLMIACRDFLIVNDHHWWCEFFAKCTLLCGVISLAQISIWNTTVNLEYFISILFE</sequence>
<feature type="transmembrane region" description="Helical" evidence="1">
    <location>
        <begin position="90"/>
        <end position="112"/>
    </location>
</feature>
<feature type="transmembrane region" description="Helical" evidence="1">
    <location>
        <begin position="119"/>
        <end position="138"/>
    </location>
</feature>
<evidence type="ECO:0000256" key="1">
    <source>
        <dbReference type="SAM" id="Phobius"/>
    </source>
</evidence>
<feature type="transmembrane region" description="Helical" evidence="1">
    <location>
        <begin position="20"/>
        <end position="42"/>
    </location>
</feature>
<keyword evidence="1" id="KW-0812">Transmembrane</keyword>
<dbReference type="GeneID" id="20098489"/>
<keyword evidence="1" id="KW-1133">Transmembrane helix</keyword>
<evidence type="ECO:0000313" key="3">
    <source>
        <dbReference type="Proteomes" id="UP000152474"/>
    </source>
</evidence>
<protein>
    <submittedName>
        <fullName evidence="2">Membrane protein EE31</fullName>
    </submittedName>
</protein>
<feature type="transmembrane region" description="Helical" evidence="1">
    <location>
        <begin position="51"/>
        <end position="70"/>
    </location>
</feature>
<name>A0A075CXT0_9BETA</name>
<dbReference type="EMBL" id="KF921519">
    <property type="protein sequence ID" value="AHC02821.1"/>
    <property type="molecule type" value="Genomic_DNA"/>
</dbReference>
<feature type="transmembrane region" description="Helical" evidence="1">
    <location>
        <begin position="190"/>
        <end position="207"/>
    </location>
</feature>
<dbReference type="Proteomes" id="UP000152474">
    <property type="component" value="Segment"/>
</dbReference>
<keyword evidence="3" id="KW-1185">Reference proteome</keyword>
<organism evidence="2 3">
    <name type="scientific">Elephant endotheliotropic herpesvirus 5</name>
    <dbReference type="NCBI Taxonomy" id="768738"/>
    <lineage>
        <taxon>Viruses</taxon>
        <taxon>Duplodnaviria</taxon>
        <taxon>Heunggongvirae</taxon>
        <taxon>Peploviricota</taxon>
        <taxon>Herviviricetes</taxon>
        <taxon>Herpesvirales</taxon>
        <taxon>Orthoherpesviridae</taxon>
        <taxon>Betaherpesvirinae</taxon>
        <taxon>Proboscivirus</taxon>
    </lineage>
</organism>
<keyword evidence="1" id="KW-0472">Membrane</keyword>
<reference evidence="2 3" key="1">
    <citation type="submission" date="2013-11" db="EMBL/GenBank/DDBJ databases">
        <title>Genome sequence of elephant endotheliotropic herpesvirus 5.</title>
        <authorList>
            <person name="Wilkie G.S."/>
            <person name="Davison A.J."/>
            <person name="Denk D."/>
            <person name="Kerr K."/>
            <person name="Redrobe S."/>
            <person name="Steinbach F."/>
            <person name="Dastjerdi A."/>
        </authorList>
    </citation>
    <scope>NUCLEOTIDE SEQUENCE [LARGE SCALE GENOMIC DNA]</scope>
    <source>
        <strain evidence="2 3">Vijay</strain>
    </source>
</reference>
<feature type="transmembrane region" description="Helical" evidence="1">
    <location>
        <begin position="158"/>
        <end position="178"/>
    </location>
</feature>
<evidence type="ECO:0000313" key="2">
    <source>
        <dbReference type="EMBL" id="AHC02821.1"/>
    </source>
</evidence>